<dbReference type="EMBL" id="CP159872">
    <property type="protein sequence ID" value="XCM82964.1"/>
    <property type="molecule type" value="Genomic_DNA"/>
</dbReference>
<dbReference type="KEGG" id="kcm:ABWK59_30625"/>
<evidence type="ECO:0000313" key="1">
    <source>
        <dbReference type="EMBL" id="XCM82964.1"/>
    </source>
</evidence>
<protein>
    <submittedName>
        <fullName evidence="1">Uncharacterized protein</fullName>
    </submittedName>
</protein>
<gene>
    <name evidence="1" type="ORF">ABWK59_30625</name>
</gene>
<sequence length="99" mass="11082">MTKPRLTQDEHIELGAKLAGMREELVHCQTQLARAYPRSGPEARAHQLIKSAVDDLDKARSDMENQCFAEHPDTAATTDYYPHSEDRAAVVVPEARRAP</sequence>
<accession>A0AAU8K6K0</accession>
<proteinExistence type="predicted"/>
<dbReference type="RefSeq" id="WP_354643899.1">
    <property type="nucleotide sequence ID" value="NZ_CP159872.1"/>
</dbReference>
<reference evidence="1" key="1">
    <citation type="submission" date="2024-06" db="EMBL/GenBank/DDBJ databases">
        <title>The genome sequences of Kitasatospora sp. strain HUAS MG31.</title>
        <authorList>
            <person name="Mo P."/>
        </authorList>
    </citation>
    <scope>NUCLEOTIDE SEQUENCE</scope>
    <source>
        <strain evidence="1">HUAS MG31</strain>
    </source>
</reference>
<dbReference type="AlphaFoldDB" id="A0AAU8K6K0"/>
<name>A0AAU8K6K0_9ACTN</name>
<organism evidence="1">
    <name type="scientific">Kitasatospora camelliae</name>
    <dbReference type="NCBI Taxonomy" id="3156397"/>
    <lineage>
        <taxon>Bacteria</taxon>
        <taxon>Bacillati</taxon>
        <taxon>Actinomycetota</taxon>
        <taxon>Actinomycetes</taxon>
        <taxon>Kitasatosporales</taxon>
        <taxon>Streptomycetaceae</taxon>
        <taxon>Kitasatospora</taxon>
    </lineage>
</organism>